<evidence type="ECO:0000256" key="4">
    <source>
        <dbReference type="ARBA" id="ARBA00022942"/>
    </source>
</evidence>
<dbReference type="GO" id="GO:0043248">
    <property type="term" value="P:proteasome assembly"/>
    <property type="evidence" value="ECO:0007669"/>
    <property type="project" value="InterPro"/>
</dbReference>
<dbReference type="Gene3D" id="1.25.10.10">
    <property type="entry name" value="Leucine-rich Repeat Variant"/>
    <property type="match status" value="3"/>
</dbReference>
<evidence type="ECO:0000259" key="5">
    <source>
        <dbReference type="Pfam" id="PF13001"/>
    </source>
</evidence>
<dbReference type="GO" id="GO:0036503">
    <property type="term" value="P:ERAD pathway"/>
    <property type="evidence" value="ECO:0007669"/>
    <property type="project" value="TreeGrafter"/>
</dbReference>
<dbReference type="InterPro" id="IPR055443">
    <property type="entry name" value="HEAT_ECM29"/>
</dbReference>
<protein>
    <recommendedName>
        <fullName evidence="10">Proteasome component ECM29</fullName>
    </recommendedName>
</protein>
<dbReference type="Pfam" id="PF23731">
    <property type="entry name" value="ARM_ECM29_C"/>
    <property type="match status" value="1"/>
</dbReference>
<keyword evidence="4" id="KW-0647">Proteasome</keyword>
<organism evidence="8 9">
    <name type="scientific">Boothiomyces macroporosus</name>
    <dbReference type="NCBI Taxonomy" id="261099"/>
    <lineage>
        <taxon>Eukaryota</taxon>
        <taxon>Fungi</taxon>
        <taxon>Fungi incertae sedis</taxon>
        <taxon>Chytridiomycota</taxon>
        <taxon>Chytridiomycota incertae sedis</taxon>
        <taxon>Chytridiomycetes</taxon>
        <taxon>Rhizophydiales</taxon>
        <taxon>Terramycetaceae</taxon>
        <taxon>Boothiomyces</taxon>
    </lineage>
</organism>
<evidence type="ECO:0000256" key="1">
    <source>
        <dbReference type="ARBA" id="ARBA00004496"/>
    </source>
</evidence>
<gene>
    <name evidence="8" type="ORF">HK103_005262</name>
</gene>
<dbReference type="SUPFAM" id="SSF48371">
    <property type="entry name" value="ARM repeat"/>
    <property type="match status" value="3"/>
</dbReference>
<comment type="caution">
    <text evidence="8">The sequence shown here is derived from an EMBL/GenBank/DDBJ whole genome shotgun (WGS) entry which is preliminary data.</text>
</comment>
<keyword evidence="2" id="KW-0963">Cytoplasm</keyword>
<dbReference type="PANTHER" id="PTHR23346">
    <property type="entry name" value="TRANSLATIONAL ACTIVATOR GCN1-RELATED"/>
    <property type="match status" value="1"/>
</dbReference>
<feature type="domain" description="Proteasome component Ecm29 N-terminal" evidence="5">
    <location>
        <begin position="8"/>
        <end position="504"/>
    </location>
</feature>
<dbReference type="GO" id="GO:0000502">
    <property type="term" value="C:proteasome complex"/>
    <property type="evidence" value="ECO:0007669"/>
    <property type="project" value="UniProtKB-KW"/>
</dbReference>
<comment type="subcellular location">
    <subcellularLocation>
        <location evidence="1">Cytoplasm</location>
    </subcellularLocation>
</comment>
<dbReference type="InterPro" id="IPR024372">
    <property type="entry name" value="Ecm29_N"/>
</dbReference>
<dbReference type="GO" id="GO:0005737">
    <property type="term" value="C:cytoplasm"/>
    <property type="evidence" value="ECO:0007669"/>
    <property type="project" value="UniProtKB-SubCell"/>
</dbReference>
<dbReference type="Proteomes" id="UP001210925">
    <property type="component" value="Unassembled WGS sequence"/>
</dbReference>
<keyword evidence="9" id="KW-1185">Reference proteome</keyword>
<reference evidence="8" key="1">
    <citation type="submission" date="2020-05" db="EMBL/GenBank/DDBJ databases">
        <title>Phylogenomic resolution of chytrid fungi.</title>
        <authorList>
            <person name="Stajich J.E."/>
            <person name="Amses K."/>
            <person name="Simmons R."/>
            <person name="Seto K."/>
            <person name="Myers J."/>
            <person name="Bonds A."/>
            <person name="Quandt C.A."/>
            <person name="Barry K."/>
            <person name="Liu P."/>
            <person name="Grigoriev I."/>
            <person name="Longcore J.E."/>
            <person name="James T.Y."/>
        </authorList>
    </citation>
    <scope>NUCLEOTIDE SEQUENCE</scope>
    <source>
        <strain evidence="8">PLAUS21</strain>
    </source>
</reference>
<dbReference type="EMBL" id="JADGKB010000048">
    <property type="protein sequence ID" value="KAJ3256628.1"/>
    <property type="molecule type" value="Genomic_DNA"/>
</dbReference>
<keyword evidence="3" id="KW-0677">Repeat</keyword>
<accession>A0AAD5UJP1</accession>
<evidence type="ECO:0000256" key="3">
    <source>
        <dbReference type="ARBA" id="ARBA00022737"/>
    </source>
</evidence>
<dbReference type="Pfam" id="PF23702">
    <property type="entry name" value="ARM_ECM29"/>
    <property type="match status" value="1"/>
</dbReference>
<evidence type="ECO:0000313" key="9">
    <source>
        <dbReference type="Proteomes" id="UP001210925"/>
    </source>
</evidence>
<feature type="domain" description="Proteasome adapter and scaffold protein ECM29 HEAT-repeat" evidence="7">
    <location>
        <begin position="1270"/>
        <end position="1431"/>
    </location>
</feature>
<evidence type="ECO:0000256" key="2">
    <source>
        <dbReference type="ARBA" id="ARBA00022490"/>
    </source>
</evidence>
<proteinExistence type="predicted"/>
<name>A0AAD5UJP1_9FUNG</name>
<dbReference type="InterPro" id="IPR011989">
    <property type="entry name" value="ARM-like"/>
</dbReference>
<evidence type="ECO:0000259" key="6">
    <source>
        <dbReference type="Pfam" id="PF23702"/>
    </source>
</evidence>
<dbReference type="InterPro" id="IPR055444">
    <property type="entry name" value="ARM_ECM29"/>
</dbReference>
<dbReference type="PANTHER" id="PTHR23346:SF19">
    <property type="entry name" value="PROTEASOME ADAPTER AND SCAFFOLD PROTEIN ECM29"/>
    <property type="match status" value="1"/>
</dbReference>
<evidence type="ECO:0000313" key="8">
    <source>
        <dbReference type="EMBL" id="KAJ3256628.1"/>
    </source>
</evidence>
<dbReference type="GO" id="GO:0060090">
    <property type="term" value="F:molecular adaptor activity"/>
    <property type="evidence" value="ECO:0007669"/>
    <property type="project" value="InterPro"/>
</dbReference>
<evidence type="ECO:0000259" key="7">
    <source>
        <dbReference type="Pfam" id="PF24492"/>
    </source>
</evidence>
<sequence>MEKEIELLEKVELRLALASDESSFESQITTLLCPILAKLDSPHQQVKTKAMAVCSHINKRCNSGNINLPVDKLIEFYHSSGPTSRAFAIIYLKKGFTTLNETDQMLKLPGILKGISKKPTPQQMVLFSIALPILANYNIIFVEKHSIVFEEADVKYLVSKFLDFMLYSVPQSGRKITALNAAELAALPPISPLDALPAGLSKSAVNFITNEVTATWTMNSTALKDLKVGIAKFLMIERLVPKDSLVIEKFLVFLVASVDPFHEVQFVGEDGLRRYAKPDMENEYLINRLYLLYLGHNDPKDPSASRQPASVLLKNRIVDYMLKSVLAANKVPFMINMSFDALYNPHSTPKLRSNGMAFVYWMAKMTRNEIMKPIGKLLIEGISKLLDEQQDAGLENIRGLTYESIGMISKKVPELFQNDLEIAKRFLTSIPLESPNVRVSLQDALVSLLPAYRGISEELKKELQILLLENIDSPEHQSRYISLKYAIEIYDFTDVTARYISLLATADSKLEIRELSFKGLELPTKDSMDSIDGGFLADLVDSIQNYSSKRTIKAVSSAGVSWIGNLTVTTFSFALAFLRQILFRILDSELDLGKISIDSTERENVPSSKKILESLSSLWRNEDTQKGLKGYITFLEKALDAKEADGLLLSLAASNLLELISISPEAISKAFESKIDWADNLLKSSKYETRISMAHIVGILSTAGLSSPEKKADFAKRLERYISTANDLSKNNFEYRHGSIAVLGYCVGRLVYRYSTTFKNIISTQLLSKVLESVFAALGSDNISLILGGCIAIAEMGRYGTFTSLDESLKAQLQHFQDKLSDLIKYKEPKVQEMAIFSLSHLALGTEFIAKPVLDLMLTLPSLLAKHVELQFNIGEALCSLLFKFHSLNMLRYLDIADVTFPPNEFQAYKVNEALLEEYMNKIFALVAPAQNAINKKAGCIWLLCITKYGKNTPFIQKNLLQLHQNFSDLLNDKDDFTQEIASKGIGLIYEIGDADMKKELVSSLVSTFTAGKKLAPQSVSGTTELLPNAALGGTPDGSNISTYQDILSLAADMNQPDLVYKFMSLASHHAIWNSRRGASLGFSSIAMQAEKDLEPILPSLVPRLYRYSFDPHPKTAQGMKNIWNSLVKEPAKTIDKYFVEIMNEVLKGMGDRMWRTREASSAALTDLLSGKTIEQLEPFMTELWTMSFRALDDIKESVRKAAFLAAKTLMNITVRYCDPVYHSPSKSQKIMNEMMPFLLQKGLVNNSEEVKAYSLSTILKLTKTGGVLLKPHIVELVCTLMEALSSLEPQSMNYLAFHASSYNISQSDLETSRMTAAKSSPIMEAIDRCVPFIDAEILAELSPKLAVIVRKGVGLPTRAGAARFIYTLVQSVPNELRAVSEPLIKALSVAIYDRSPVVRKSFSTAFGYLAKLVEFSVLEKIINQINSKYLEANDEEGRMVAPVTYLEISRHSPSAIQDFHGLIIPLAFMGSRDKSQQAISEVWKNIWDENTGGSSLAIKKWKLEIFESCKSILVNNPSWDMKKQVGKALVDFSKSLDSDILEIMPACLALLIDSLSGRTWSGKEALLEALMSVCIAGKDYFGTRKEELGKIEAIFIREAQKKNMQYKRFSIEYMGIVFDELNCHRFGDVFEYLANCAEEKDVDMDDDVDESISKPLILSIRASAFKAVGGCFPSSNNGILDLMPGEYIPPVGQFLERNLVNNVWNIRVSVLGALKRVFEKLGNLNQFSDGLLRDILKGLLQCLDDGKVVVC</sequence>
<dbReference type="InterPro" id="IPR016024">
    <property type="entry name" value="ARM-type_fold"/>
</dbReference>
<dbReference type="Pfam" id="PF13001">
    <property type="entry name" value="ECM29_N"/>
    <property type="match status" value="1"/>
</dbReference>
<feature type="domain" description="ECM29 ARM-like repeats" evidence="6">
    <location>
        <begin position="624"/>
        <end position="796"/>
    </location>
</feature>
<dbReference type="GO" id="GO:0005634">
    <property type="term" value="C:nucleus"/>
    <property type="evidence" value="ECO:0007669"/>
    <property type="project" value="TreeGrafter"/>
</dbReference>
<dbReference type="Pfam" id="PF24492">
    <property type="entry name" value="HEAT_ECM29"/>
    <property type="match status" value="1"/>
</dbReference>
<evidence type="ECO:0008006" key="10">
    <source>
        <dbReference type="Google" id="ProtNLM"/>
    </source>
</evidence>